<feature type="transmembrane region" description="Helical" evidence="1">
    <location>
        <begin position="6"/>
        <end position="23"/>
    </location>
</feature>
<feature type="transmembrane region" description="Helical" evidence="1">
    <location>
        <begin position="44"/>
        <end position="69"/>
    </location>
</feature>
<gene>
    <name evidence="2" type="ORF">JOC73_002091</name>
</gene>
<keyword evidence="1" id="KW-0472">Membrane</keyword>
<evidence type="ECO:0000256" key="1">
    <source>
        <dbReference type="SAM" id="Phobius"/>
    </source>
</evidence>
<dbReference type="EMBL" id="JAFBEE010000014">
    <property type="protein sequence ID" value="MBM7615521.1"/>
    <property type="molecule type" value="Genomic_DNA"/>
</dbReference>
<keyword evidence="1" id="KW-0812">Transmembrane</keyword>
<proteinExistence type="predicted"/>
<organism evidence="2 3">
    <name type="scientific">Alkaliphilus hydrothermalis</name>
    <dbReference type="NCBI Taxonomy" id="1482730"/>
    <lineage>
        <taxon>Bacteria</taxon>
        <taxon>Bacillati</taxon>
        <taxon>Bacillota</taxon>
        <taxon>Clostridia</taxon>
        <taxon>Peptostreptococcales</taxon>
        <taxon>Natronincolaceae</taxon>
        <taxon>Alkaliphilus</taxon>
    </lineage>
</organism>
<reference evidence="2 3" key="1">
    <citation type="submission" date="2021-01" db="EMBL/GenBank/DDBJ databases">
        <title>Genomic Encyclopedia of Type Strains, Phase IV (KMG-IV): sequencing the most valuable type-strain genomes for metagenomic binning, comparative biology and taxonomic classification.</title>
        <authorList>
            <person name="Goeker M."/>
        </authorList>
    </citation>
    <scope>NUCLEOTIDE SEQUENCE [LARGE SCALE GENOMIC DNA]</scope>
    <source>
        <strain evidence="2 3">DSM 25890</strain>
    </source>
</reference>
<comment type="caution">
    <text evidence="2">The sequence shown here is derived from an EMBL/GenBank/DDBJ whole genome shotgun (WGS) entry which is preliminary data.</text>
</comment>
<keyword evidence="3" id="KW-1185">Reference proteome</keyword>
<dbReference type="Proteomes" id="UP001314796">
    <property type="component" value="Unassembled WGS sequence"/>
</dbReference>
<name>A0ABS2NRH2_9FIRM</name>
<keyword evidence="1" id="KW-1133">Transmembrane helix</keyword>
<dbReference type="RefSeq" id="WP_204402841.1">
    <property type="nucleotide sequence ID" value="NZ_JAFBEE010000014.1"/>
</dbReference>
<protein>
    <submittedName>
        <fullName evidence="2">Membrane protein</fullName>
    </submittedName>
</protein>
<accession>A0ABS2NRH2</accession>
<evidence type="ECO:0000313" key="2">
    <source>
        <dbReference type="EMBL" id="MBM7615521.1"/>
    </source>
</evidence>
<sequence length="70" mass="8143">MDVFFGVIMTIIGVLFLVFSVTKSENKLYQIFVKRSEILWKKKVYIFHSIVGIILIALGILYTFGIIWVE</sequence>
<evidence type="ECO:0000313" key="3">
    <source>
        <dbReference type="Proteomes" id="UP001314796"/>
    </source>
</evidence>